<accession>A0A087BC87</accession>
<gene>
    <name evidence="1" type="ORF">BMAGN_0503</name>
</gene>
<comment type="caution">
    <text evidence="1">The sequence shown here is derived from an EMBL/GenBank/DDBJ whole genome shotgun (WGS) entry which is preliminary data.</text>
</comment>
<name>A0A087BC87_9BIFI</name>
<dbReference type="EMBL" id="JGZB01000003">
    <property type="protein sequence ID" value="KFI68637.1"/>
    <property type="molecule type" value="Genomic_DNA"/>
</dbReference>
<sequence length="233" mass="25463">MASNSEVGTVSAASVGFDVNDDRIFEIPGVAVKEQGNRSYHLFQYLVDKQYPFAITNGDRSQIMVYSPDRQISTLKDAFDWKVKAVSTTTDGLNSNGIRLYSKSAKNESGGIQGSVPKDAPTNLIHQGGNSGDNPLLWRTQGCTAKRCSGEIDGDNRPAGSLVMNDDKDADGYIRMWRNNGFIALLTAEDGTPYFGLVSQDSVYENPEVEKALICISTTLTTPTPRQNPSKRR</sequence>
<organism evidence="1 2">
    <name type="scientific">Bifidobacterium magnum</name>
    <dbReference type="NCBI Taxonomy" id="1692"/>
    <lineage>
        <taxon>Bacteria</taxon>
        <taxon>Bacillati</taxon>
        <taxon>Actinomycetota</taxon>
        <taxon>Actinomycetes</taxon>
        <taxon>Bifidobacteriales</taxon>
        <taxon>Bifidobacteriaceae</taxon>
        <taxon>Bifidobacterium</taxon>
    </lineage>
</organism>
<dbReference type="Proteomes" id="UP000029052">
    <property type="component" value="Unassembled WGS sequence"/>
</dbReference>
<protein>
    <submittedName>
        <fullName evidence="1">Uncharacterized protein</fullName>
    </submittedName>
</protein>
<evidence type="ECO:0000313" key="2">
    <source>
        <dbReference type="Proteomes" id="UP000029052"/>
    </source>
</evidence>
<dbReference type="AlphaFoldDB" id="A0A087BC87"/>
<evidence type="ECO:0000313" key="1">
    <source>
        <dbReference type="EMBL" id="KFI68637.1"/>
    </source>
</evidence>
<dbReference type="RefSeq" id="WP_022859115.1">
    <property type="nucleotide sequence ID" value="NZ_JGZB01000003.1"/>
</dbReference>
<keyword evidence="2" id="KW-1185">Reference proteome</keyword>
<dbReference type="STRING" id="1692.BMAGN_0503"/>
<reference evidence="1 2" key="1">
    <citation type="submission" date="2014-03" db="EMBL/GenBank/DDBJ databases">
        <title>Genomics of Bifidobacteria.</title>
        <authorList>
            <person name="Ventura M."/>
            <person name="Milani C."/>
            <person name="Lugli G.A."/>
        </authorList>
    </citation>
    <scope>NUCLEOTIDE SEQUENCE [LARGE SCALE GENOMIC DNA]</scope>
    <source>
        <strain evidence="1 2">LMG 11591</strain>
    </source>
</reference>
<proteinExistence type="predicted"/>